<feature type="compositionally biased region" description="Acidic residues" evidence="1">
    <location>
        <begin position="180"/>
        <end position="189"/>
    </location>
</feature>
<dbReference type="InterPro" id="IPR039564">
    <property type="entry name" value="Peptidase_C39-like"/>
</dbReference>
<evidence type="ECO:0000256" key="2">
    <source>
        <dbReference type="SAM" id="Phobius"/>
    </source>
</evidence>
<evidence type="ECO:0000256" key="1">
    <source>
        <dbReference type="SAM" id="MobiDB-lite"/>
    </source>
</evidence>
<keyword evidence="2" id="KW-1133">Transmembrane helix</keyword>
<dbReference type="Gene3D" id="3.90.70.10">
    <property type="entry name" value="Cysteine proteinases"/>
    <property type="match status" value="1"/>
</dbReference>
<name>A0A9D1A3I5_9ACTN</name>
<feature type="domain" description="Peptidase C39-like" evidence="3">
    <location>
        <begin position="213"/>
        <end position="358"/>
    </location>
</feature>
<comment type="caution">
    <text evidence="4">The sequence shown here is derived from an EMBL/GenBank/DDBJ whole genome shotgun (WGS) entry which is preliminary data.</text>
</comment>
<feature type="region of interest" description="Disordered" evidence="1">
    <location>
        <begin position="168"/>
        <end position="201"/>
    </location>
</feature>
<dbReference type="EMBL" id="DVGB01000112">
    <property type="protein sequence ID" value="HIR02413.1"/>
    <property type="molecule type" value="Genomic_DNA"/>
</dbReference>
<protein>
    <submittedName>
        <fullName evidence="4">C39 family peptidase</fullName>
    </submittedName>
</protein>
<sequence>MHESDIENSEAASPSLEADGAACPSPESNGAVCPPSEDVAVASTSRICVESDQDVKQRDLERVRGAKQQADSSKQRGWGLHAAFGQHGSHPEGTSIPGGLPPDEKAQASGIPLHGGKQGSGQGLLAGVLPAQLPRAFFVAVALVAVVAVAFGAHALLTVPAFPVDEPAAQEAETPSADNADVEGPSDEAADPHTSQDADQAESVDFVQHVGELYQMEELQGGCEVASLTIVLDSMGFDVDSHTIADEYLSYEEGDMVNGFAGDPYYYGSAFPPVIVDAADAFLEANGSPYRALDLTGVSFEELAAWVEKGYPVLVWSTMCLGEPDMTGIMVESYEWYNNEHCVVLYGLEGETALVSDPLEGLVERDVQEFARIFEACGSMAIVVR</sequence>
<dbReference type="AlphaFoldDB" id="A0A9D1A3I5"/>
<evidence type="ECO:0000313" key="4">
    <source>
        <dbReference type="EMBL" id="HIR02413.1"/>
    </source>
</evidence>
<keyword evidence="2" id="KW-0472">Membrane</keyword>
<evidence type="ECO:0000259" key="3">
    <source>
        <dbReference type="Pfam" id="PF13529"/>
    </source>
</evidence>
<dbReference type="Pfam" id="PF13529">
    <property type="entry name" value="Peptidase_C39_2"/>
    <property type="match status" value="1"/>
</dbReference>
<reference evidence="4" key="1">
    <citation type="submission" date="2020-10" db="EMBL/GenBank/DDBJ databases">
        <authorList>
            <person name="Gilroy R."/>
        </authorList>
    </citation>
    <scope>NUCLEOTIDE SEQUENCE</scope>
    <source>
        <strain evidence="4">ChiGjej1B1-2707</strain>
    </source>
</reference>
<dbReference type="PANTHER" id="PTHR37806:SF1">
    <property type="entry name" value="PEPTIDASE C39-LIKE DOMAIN-CONTAINING PROTEIN"/>
    <property type="match status" value="1"/>
</dbReference>
<dbReference type="PANTHER" id="PTHR37806">
    <property type="entry name" value="LMO0724 PROTEIN"/>
    <property type="match status" value="1"/>
</dbReference>
<reference evidence="4" key="2">
    <citation type="journal article" date="2021" name="PeerJ">
        <title>Extensive microbial diversity within the chicken gut microbiome revealed by metagenomics and culture.</title>
        <authorList>
            <person name="Gilroy R."/>
            <person name="Ravi A."/>
            <person name="Getino M."/>
            <person name="Pursley I."/>
            <person name="Horton D.L."/>
            <person name="Alikhan N.F."/>
            <person name="Baker D."/>
            <person name="Gharbi K."/>
            <person name="Hall N."/>
            <person name="Watson M."/>
            <person name="Adriaenssens E.M."/>
            <person name="Foster-Nyarko E."/>
            <person name="Jarju S."/>
            <person name="Secka A."/>
            <person name="Antonio M."/>
            <person name="Oren A."/>
            <person name="Chaudhuri R.R."/>
            <person name="La Ragione R."/>
            <person name="Hildebrand F."/>
            <person name="Pallen M.J."/>
        </authorList>
    </citation>
    <scope>NUCLEOTIDE SEQUENCE</scope>
    <source>
        <strain evidence="4">ChiGjej1B1-2707</strain>
    </source>
</reference>
<feature type="transmembrane region" description="Helical" evidence="2">
    <location>
        <begin position="136"/>
        <end position="157"/>
    </location>
</feature>
<accession>A0A9D1A3I5</accession>
<dbReference type="Proteomes" id="UP000824261">
    <property type="component" value="Unassembled WGS sequence"/>
</dbReference>
<keyword evidence="2" id="KW-0812">Transmembrane</keyword>
<organism evidence="4 5">
    <name type="scientific">Candidatus Aveggerthella stercoripullorum</name>
    <dbReference type="NCBI Taxonomy" id="2840688"/>
    <lineage>
        <taxon>Bacteria</taxon>
        <taxon>Bacillati</taxon>
        <taxon>Actinomycetota</taxon>
        <taxon>Coriobacteriia</taxon>
        <taxon>Eggerthellales</taxon>
        <taxon>Eggerthellaceae</taxon>
        <taxon>Eggerthellaceae incertae sedis</taxon>
        <taxon>Candidatus Aveggerthella</taxon>
    </lineage>
</organism>
<feature type="region of interest" description="Disordered" evidence="1">
    <location>
        <begin position="1"/>
        <end position="117"/>
    </location>
</feature>
<gene>
    <name evidence="4" type="ORF">IAA69_09175</name>
</gene>
<evidence type="ECO:0000313" key="5">
    <source>
        <dbReference type="Proteomes" id="UP000824261"/>
    </source>
</evidence>
<proteinExistence type="predicted"/>
<feature type="compositionally biased region" description="Basic and acidic residues" evidence="1">
    <location>
        <begin position="53"/>
        <end position="64"/>
    </location>
</feature>